<keyword evidence="5" id="KW-1185">Reference proteome</keyword>
<dbReference type="Gene3D" id="1.25.40.20">
    <property type="entry name" value="Ankyrin repeat-containing domain"/>
    <property type="match status" value="7"/>
</dbReference>
<feature type="repeat" description="ANK" evidence="3">
    <location>
        <begin position="166"/>
        <end position="198"/>
    </location>
</feature>
<dbReference type="Proteomes" id="UP000326354">
    <property type="component" value="Chromosome"/>
</dbReference>
<feature type="repeat" description="ANK" evidence="3">
    <location>
        <begin position="565"/>
        <end position="597"/>
    </location>
</feature>
<dbReference type="InterPro" id="IPR002110">
    <property type="entry name" value="Ankyrin_rpt"/>
</dbReference>
<feature type="repeat" description="ANK" evidence="3">
    <location>
        <begin position="244"/>
        <end position="276"/>
    </location>
</feature>
<keyword evidence="1" id="KW-0677">Repeat</keyword>
<dbReference type="RefSeq" id="WP_151968794.1">
    <property type="nucleotide sequence ID" value="NZ_AP019860.1"/>
</dbReference>
<dbReference type="PRINTS" id="PR01415">
    <property type="entry name" value="ANKYRIN"/>
</dbReference>
<sequence>MRILCLIITLFLGTTLYSQTFLDAIVNGDIEKVKKMIVDGADVNKKDFMERTPITYAMDHKKIFKLLLDAGADPNAQIGGQTLLICVAHDGDLVEMLIKKGVDVNKTDYRGLSALEYANDFKATALLLDHKTVGSTSLMAAAHRGDEKLVKTLIKNGAHVNHKNKSHMTALMYAGLQGHVKVVKTLLAHQANIDAKNRYGITTMLQILTKASLNSSKEKRTKKFEDTVLTLVKKGTDIHAKDSMENSALMLAAEAKFEKVVETLIAKGIDVNMRDSYGGTVLMDAVRDSNKKLIRQLLQNKCDLDIKNDDGRTAIAFAKSEDIISLLVEHGADVNVKNRYGESLLVQNLQNPAITKLLLSKKADNSTLLMQASYEGDLKKLSTLLSKTTKINVTNDSGMTALMFAILANHLSAVQLLVTNGADVNTQDRAGNTPLMFTKSQEVCKFLIDHQANVNAKSKDGITSLMLATKNDNSEVVTLLLQHGANVNDDAQGMTALYSVKSVQVAKLLFDHGADITIVPKDRPSAFFRISFLCAFGDVRQFSRPQQILALFIEKGANIHELNRTKETPLMLAAQAGFDSIVQLLLKKGAKVNASSYYGSTPLIFAVKADHKHVVKTLIKHGADPAMRHRAGFSALSLAKLKKDNELIEILTGKEK</sequence>
<dbReference type="PANTHER" id="PTHR24171">
    <property type="entry name" value="ANKYRIN REPEAT DOMAIN-CONTAINING PROTEIN 39-RELATED"/>
    <property type="match status" value="1"/>
</dbReference>
<dbReference type="InterPro" id="IPR036770">
    <property type="entry name" value="Ankyrin_rpt-contain_sf"/>
</dbReference>
<proteinExistence type="predicted"/>
<dbReference type="PROSITE" id="PS50297">
    <property type="entry name" value="ANK_REP_REGION"/>
    <property type="match status" value="7"/>
</dbReference>
<feature type="repeat" description="ANK" evidence="3">
    <location>
        <begin position="133"/>
        <end position="165"/>
    </location>
</feature>
<keyword evidence="2 3" id="KW-0040">ANK repeat</keyword>
<evidence type="ECO:0000313" key="4">
    <source>
        <dbReference type="EMBL" id="BBM84654.1"/>
    </source>
</evidence>
<dbReference type="SMART" id="SM00248">
    <property type="entry name" value="ANK"/>
    <property type="match status" value="16"/>
</dbReference>
<dbReference type="KEGG" id="uam:UABAM_03015"/>
<evidence type="ECO:0000256" key="1">
    <source>
        <dbReference type="ARBA" id="ARBA00022737"/>
    </source>
</evidence>
<gene>
    <name evidence="4" type="ORF">UABAM_03015</name>
</gene>
<evidence type="ECO:0000313" key="5">
    <source>
        <dbReference type="Proteomes" id="UP000326354"/>
    </source>
</evidence>
<protein>
    <submittedName>
        <fullName evidence="4">Uncharacterized protein</fullName>
    </submittedName>
</protein>
<dbReference type="EMBL" id="AP019860">
    <property type="protein sequence ID" value="BBM84654.1"/>
    <property type="molecule type" value="Genomic_DNA"/>
</dbReference>
<reference evidence="4 5" key="1">
    <citation type="submission" date="2019-08" db="EMBL/GenBank/DDBJ databases">
        <title>Complete genome sequence of Candidatus Uab amorphum.</title>
        <authorList>
            <person name="Shiratori T."/>
            <person name="Suzuki S."/>
            <person name="Kakizawa Y."/>
            <person name="Ishida K."/>
        </authorList>
    </citation>
    <scope>NUCLEOTIDE SEQUENCE [LARGE SCALE GENOMIC DNA]</scope>
    <source>
        <strain evidence="4 5">SRT547</strain>
    </source>
</reference>
<dbReference type="Pfam" id="PF00023">
    <property type="entry name" value="Ank"/>
    <property type="match status" value="4"/>
</dbReference>
<name>A0A5S9IMW9_UABAM</name>
<feature type="repeat" description="ANK" evidence="3">
    <location>
        <begin position="397"/>
        <end position="429"/>
    </location>
</feature>
<dbReference type="AlphaFoldDB" id="A0A5S9IMW9"/>
<evidence type="ECO:0000256" key="3">
    <source>
        <dbReference type="PROSITE-ProRule" id="PRU00023"/>
    </source>
</evidence>
<dbReference type="Pfam" id="PF12796">
    <property type="entry name" value="Ank_2"/>
    <property type="match status" value="4"/>
</dbReference>
<accession>A0A5S9IMW9</accession>
<feature type="repeat" description="ANK" evidence="3">
    <location>
        <begin position="598"/>
        <end position="630"/>
    </location>
</feature>
<feature type="repeat" description="ANK" evidence="3">
    <location>
        <begin position="460"/>
        <end position="492"/>
    </location>
</feature>
<dbReference type="SUPFAM" id="SSF48403">
    <property type="entry name" value="Ankyrin repeat"/>
    <property type="match status" value="2"/>
</dbReference>
<evidence type="ECO:0000256" key="2">
    <source>
        <dbReference type="ARBA" id="ARBA00023043"/>
    </source>
</evidence>
<dbReference type="PROSITE" id="PS50088">
    <property type="entry name" value="ANK_REPEAT"/>
    <property type="match status" value="8"/>
</dbReference>
<organism evidence="4 5">
    <name type="scientific">Uabimicrobium amorphum</name>
    <dbReference type="NCBI Taxonomy" id="2596890"/>
    <lineage>
        <taxon>Bacteria</taxon>
        <taxon>Pseudomonadati</taxon>
        <taxon>Planctomycetota</taxon>
        <taxon>Candidatus Uabimicrobiia</taxon>
        <taxon>Candidatus Uabimicrobiales</taxon>
        <taxon>Candidatus Uabimicrobiaceae</taxon>
        <taxon>Candidatus Uabimicrobium</taxon>
    </lineage>
</organism>
<feature type="repeat" description="ANK" evidence="3">
    <location>
        <begin position="277"/>
        <end position="309"/>
    </location>
</feature>
<dbReference type="OrthoDB" id="211931at2"/>